<protein>
    <submittedName>
        <fullName evidence="2">Uncharacterized protein</fullName>
    </submittedName>
</protein>
<keyword evidence="1" id="KW-0472">Membrane</keyword>
<proteinExistence type="predicted"/>
<keyword evidence="1" id="KW-0812">Transmembrane</keyword>
<name>A0AAE1CTM7_9GAST</name>
<feature type="transmembrane region" description="Helical" evidence="1">
    <location>
        <begin position="15"/>
        <end position="34"/>
    </location>
</feature>
<comment type="caution">
    <text evidence="2">The sequence shown here is derived from an EMBL/GenBank/DDBJ whole genome shotgun (WGS) entry which is preliminary data.</text>
</comment>
<keyword evidence="1" id="KW-1133">Transmembrane helix</keyword>
<reference evidence="2" key="1">
    <citation type="journal article" date="2023" name="G3 (Bethesda)">
        <title>A reference genome for the long-term kleptoplast-retaining sea slug Elysia crispata morphotype clarki.</title>
        <authorList>
            <person name="Eastman K.E."/>
            <person name="Pendleton A.L."/>
            <person name="Shaikh M.A."/>
            <person name="Suttiyut T."/>
            <person name="Ogas R."/>
            <person name="Tomko P."/>
            <person name="Gavelis G."/>
            <person name="Widhalm J.R."/>
            <person name="Wisecaver J.H."/>
        </authorList>
    </citation>
    <scope>NUCLEOTIDE SEQUENCE</scope>
    <source>
        <strain evidence="2">ECLA1</strain>
    </source>
</reference>
<dbReference type="AlphaFoldDB" id="A0AAE1CTM7"/>
<accession>A0AAE1CTM7</accession>
<evidence type="ECO:0000313" key="2">
    <source>
        <dbReference type="EMBL" id="KAK3735273.1"/>
    </source>
</evidence>
<keyword evidence="3" id="KW-1185">Reference proteome</keyword>
<dbReference type="EMBL" id="JAWDGP010006808">
    <property type="protein sequence ID" value="KAK3735273.1"/>
    <property type="molecule type" value="Genomic_DNA"/>
</dbReference>
<sequence length="41" mass="4734">MRSIPARNMEPTAKIWVVTAAIAPYCFVVFTDVCRIKKRFC</sequence>
<gene>
    <name evidence="2" type="ORF">RRG08_011202</name>
</gene>
<evidence type="ECO:0000313" key="3">
    <source>
        <dbReference type="Proteomes" id="UP001283361"/>
    </source>
</evidence>
<feature type="non-terminal residue" evidence="2">
    <location>
        <position position="41"/>
    </location>
</feature>
<organism evidence="2 3">
    <name type="scientific">Elysia crispata</name>
    <name type="common">lettuce slug</name>
    <dbReference type="NCBI Taxonomy" id="231223"/>
    <lineage>
        <taxon>Eukaryota</taxon>
        <taxon>Metazoa</taxon>
        <taxon>Spiralia</taxon>
        <taxon>Lophotrochozoa</taxon>
        <taxon>Mollusca</taxon>
        <taxon>Gastropoda</taxon>
        <taxon>Heterobranchia</taxon>
        <taxon>Euthyneura</taxon>
        <taxon>Panpulmonata</taxon>
        <taxon>Sacoglossa</taxon>
        <taxon>Placobranchoidea</taxon>
        <taxon>Plakobranchidae</taxon>
        <taxon>Elysia</taxon>
    </lineage>
</organism>
<evidence type="ECO:0000256" key="1">
    <source>
        <dbReference type="SAM" id="Phobius"/>
    </source>
</evidence>
<dbReference type="Proteomes" id="UP001283361">
    <property type="component" value="Unassembled WGS sequence"/>
</dbReference>